<gene>
    <name evidence="8" type="ORF">KTH90_21100</name>
</gene>
<feature type="domain" description="VanZ-like" evidence="6">
    <location>
        <begin position="48"/>
        <end position="191"/>
    </location>
</feature>
<feature type="transmembrane region" description="Helical" evidence="5">
    <location>
        <begin position="6"/>
        <end position="27"/>
    </location>
</feature>
<keyword evidence="2 5" id="KW-0812">Transmembrane</keyword>
<comment type="caution">
    <text evidence="8">The sequence shown here is derived from an EMBL/GenBank/DDBJ whole genome shotgun (WGS) entry which is preliminary data.</text>
</comment>
<evidence type="ECO:0000313" key="9">
    <source>
        <dbReference type="Proteomes" id="UP001314681"/>
    </source>
</evidence>
<keyword evidence="4 5" id="KW-0472">Membrane</keyword>
<feature type="domain" description="RDD" evidence="7">
    <location>
        <begin position="215"/>
        <end position="326"/>
    </location>
</feature>
<sequence>MEAYWIPIRTALAVFPLLAAFLTFPYMIVQYRRYGAIPLLRTVILYSFLLYLLCMYFLVILPLPPVDEVARQTGPSVQLLPFQFVRDFLRETKLDIMNPGTYLTALTQNCFLQVICNIFMFLPFGIYLRYYFRCGLVKTIWISLLVSLFFEFTQLSGLYGIYPRGYRLFDVDDLMLNTWGGMLGYAAAPLLLRLLPSREQLDQNAYLKGRIVTCCRRFAAFLLDWLLIGILLILCMIAVPLLIPALVVVPGFVYAFVIAGYFILIPWATDGYTPGKWVCRIRITGRNERKPALYQYALRSGLLYFVLIPLPIIWFCGYIFDVCTGYREKPRLLLHERISRTECVSTVGAISKQKQKNEKIWLLPA</sequence>
<evidence type="ECO:0000256" key="5">
    <source>
        <dbReference type="SAM" id="Phobius"/>
    </source>
</evidence>
<dbReference type="InterPro" id="IPR010432">
    <property type="entry name" value="RDD"/>
</dbReference>
<organism evidence="8 9">
    <name type="scientific">Diplocloster modestus</name>
    <dbReference type="NCBI Taxonomy" id="2850322"/>
    <lineage>
        <taxon>Bacteria</taxon>
        <taxon>Bacillati</taxon>
        <taxon>Bacillota</taxon>
        <taxon>Clostridia</taxon>
        <taxon>Lachnospirales</taxon>
        <taxon>Lachnospiraceae</taxon>
        <taxon>Diplocloster</taxon>
    </lineage>
</organism>
<dbReference type="PANTHER" id="PTHR36834">
    <property type="entry name" value="MEMBRANE PROTEIN-RELATED"/>
    <property type="match status" value="1"/>
</dbReference>
<feature type="transmembrane region" description="Helical" evidence="5">
    <location>
        <begin position="39"/>
        <end position="61"/>
    </location>
</feature>
<proteinExistence type="predicted"/>
<dbReference type="Pfam" id="PF04892">
    <property type="entry name" value="VanZ"/>
    <property type="match status" value="1"/>
</dbReference>
<evidence type="ECO:0000256" key="3">
    <source>
        <dbReference type="ARBA" id="ARBA00022989"/>
    </source>
</evidence>
<feature type="transmembrane region" description="Helical" evidence="5">
    <location>
        <begin position="245"/>
        <end position="267"/>
    </location>
</feature>
<dbReference type="PANTHER" id="PTHR36834:SF1">
    <property type="entry name" value="INTEGRAL MEMBRANE PROTEIN"/>
    <property type="match status" value="1"/>
</dbReference>
<feature type="transmembrane region" description="Helical" evidence="5">
    <location>
        <begin position="296"/>
        <end position="320"/>
    </location>
</feature>
<evidence type="ECO:0000313" key="8">
    <source>
        <dbReference type="EMBL" id="MBU9728500.1"/>
    </source>
</evidence>
<name>A0ABS6KDB8_9FIRM</name>
<feature type="transmembrane region" description="Helical" evidence="5">
    <location>
        <begin position="111"/>
        <end position="128"/>
    </location>
</feature>
<keyword evidence="9" id="KW-1185">Reference proteome</keyword>
<feature type="transmembrane region" description="Helical" evidence="5">
    <location>
        <begin position="140"/>
        <end position="162"/>
    </location>
</feature>
<evidence type="ECO:0000259" key="6">
    <source>
        <dbReference type="Pfam" id="PF04892"/>
    </source>
</evidence>
<dbReference type="EMBL" id="JAHQCX010000020">
    <property type="protein sequence ID" value="MBU9728500.1"/>
    <property type="molecule type" value="Genomic_DNA"/>
</dbReference>
<evidence type="ECO:0000259" key="7">
    <source>
        <dbReference type="Pfam" id="PF06271"/>
    </source>
</evidence>
<evidence type="ECO:0000256" key="1">
    <source>
        <dbReference type="ARBA" id="ARBA00004141"/>
    </source>
</evidence>
<dbReference type="InterPro" id="IPR021192">
    <property type="entry name" value="UCP031578_Vanz/RDD"/>
</dbReference>
<feature type="transmembrane region" description="Helical" evidence="5">
    <location>
        <begin position="217"/>
        <end position="239"/>
    </location>
</feature>
<dbReference type="Proteomes" id="UP001314681">
    <property type="component" value="Unassembled WGS sequence"/>
</dbReference>
<dbReference type="Pfam" id="PF06271">
    <property type="entry name" value="RDD"/>
    <property type="match status" value="1"/>
</dbReference>
<feature type="transmembrane region" description="Helical" evidence="5">
    <location>
        <begin position="174"/>
        <end position="196"/>
    </location>
</feature>
<reference evidence="8 9" key="1">
    <citation type="submission" date="2021-06" db="EMBL/GenBank/DDBJ databases">
        <title>Description of novel taxa of the family Lachnospiraceae.</title>
        <authorList>
            <person name="Chaplin A.V."/>
            <person name="Sokolova S.R."/>
            <person name="Pikina A.P."/>
            <person name="Korzhanova M."/>
            <person name="Belova V."/>
            <person name="Korostin D."/>
            <person name="Efimov B.A."/>
        </authorList>
    </citation>
    <scope>NUCLEOTIDE SEQUENCE [LARGE SCALE GENOMIC DNA]</scope>
    <source>
        <strain evidence="8 9">ASD4241</strain>
    </source>
</reference>
<keyword evidence="3 5" id="KW-1133">Transmembrane helix</keyword>
<evidence type="ECO:0000256" key="2">
    <source>
        <dbReference type="ARBA" id="ARBA00022692"/>
    </source>
</evidence>
<dbReference type="RefSeq" id="WP_158353065.1">
    <property type="nucleotide sequence ID" value="NZ_JAHQCX010000020.1"/>
</dbReference>
<accession>A0ABS6KDB8</accession>
<dbReference type="InterPro" id="IPR006976">
    <property type="entry name" value="VanZ-like"/>
</dbReference>
<evidence type="ECO:0000256" key="4">
    <source>
        <dbReference type="ARBA" id="ARBA00023136"/>
    </source>
</evidence>
<dbReference type="InterPro" id="IPR053150">
    <property type="entry name" value="Teicoplanin_resist-assoc"/>
</dbReference>
<comment type="subcellular location">
    <subcellularLocation>
        <location evidence="1">Membrane</location>
        <topology evidence="1">Multi-pass membrane protein</topology>
    </subcellularLocation>
</comment>
<protein>
    <submittedName>
        <fullName evidence="8">VanZ family protein</fullName>
    </submittedName>
</protein>
<dbReference type="PIRSF" id="PIRSF031578">
    <property type="entry name" value="Uncharacterised_Vanz_RDD-cont"/>
    <property type="match status" value="1"/>
</dbReference>